<keyword evidence="4 10" id="KW-0812">Transmembrane</keyword>
<dbReference type="Proteomes" id="UP000319257">
    <property type="component" value="Unassembled WGS sequence"/>
</dbReference>
<dbReference type="InterPro" id="IPR003593">
    <property type="entry name" value="AAA+_ATPase"/>
</dbReference>
<dbReference type="GeneID" id="41974898"/>
<protein>
    <recommendedName>
        <fullName evidence="11">ABC transporter domain-containing protein</fullName>
    </recommendedName>
</protein>
<dbReference type="FunCoup" id="A0A507AW57">
    <property type="interactions" value="355"/>
</dbReference>
<dbReference type="GO" id="GO:0140359">
    <property type="term" value="F:ABC-type transporter activity"/>
    <property type="evidence" value="ECO:0007669"/>
    <property type="project" value="InterPro"/>
</dbReference>
<feature type="domain" description="ABC transporter" evidence="11">
    <location>
        <begin position="125"/>
        <end position="379"/>
    </location>
</feature>
<keyword evidence="7 10" id="KW-1133">Transmembrane helix</keyword>
<dbReference type="PROSITE" id="PS00211">
    <property type="entry name" value="ABC_TRANSPORTER_1"/>
    <property type="match status" value="1"/>
</dbReference>
<comment type="subcellular location">
    <subcellularLocation>
        <location evidence="1">Membrane</location>
        <topology evidence="1">Multi-pass membrane protein</topology>
    </subcellularLocation>
</comment>
<feature type="transmembrane region" description="Helical" evidence="10">
    <location>
        <begin position="489"/>
        <end position="512"/>
    </location>
</feature>
<feature type="transmembrane region" description="Helical" evidence="10">
    <location>
        <begin position="1431"/>
        <end position="1450"/>
    </location>
</feature>
<evidence type="ECO:0000256" key="8">
    <source>
        <dbReference type="ARBA" id="ARBA00023136"/>
    </source>
</evidence>
<organism evidence="12 13">
    <name type="scientific">Thyridium curvatum</name>
    <dbReference type="NCBI Taxonomy" id="1093900"/>
    <lineage>
        <taxon>Eukaryota</taxon>
        <taxon>Fungi</taxon>
        <taxon>Dikarya</taxon>
        <taxon>Ascomycota</taxon>
        <taxon>Pezizomycotina</taxon>
        <taxon>Sordariomycetes</taxon>
        <taxon>Sordariomycetidae</taxon>
        <taxon>Thyridiales</taxon>
        <taxon>Thyridiaceae</taxon>
        <taxon>Thyridium</taxon>
    </lineage>
</organism>
<dbReference type="Gene3D" id="3.40.50.300">
    <property type="entry name" value="P-loop containing nucleotide triphosphate hydrolases"/>
    <property type="match status" value="2"/>
</dbReference>
<feature type="region of interest" description="Disordered" evidence="9">
    <location>
        <begin position="1"/>
        <end position="21"/>
    </location>
</feature>
<dbReference type="SMART" id="SM00382">
    <property type="entry name" value="AAA"/>
    <property type="match status" value="2"/>
</dbReference>
<feature type="transmembrane region" description="Helical" evidence="10">
    <location>
        <begin position="566"/>
        <end position="589"/>
    </location>
</feature>
<gene>
    <name evidence="12" type="ORF">E0L32_007451</name>
</gene>
<dbReference type="InterPro" id="IPR027417">
    <property type="entry name" value="P-loop_NTPase"/>
</dbReference>
<comment type="similarity">
    <text evidence="2">Belongs to the ABC transporter superfamily. ABCG family. PDR (TC 3.A.1.205) subfamily.</text>
</comment>
<evidence type="ECO:0000313" key="12">
    <source>
        <dbReference type="EMBL" id="TPX11953.1"/>
    </source>
</evidence>
<feature type="transmembrane region" description="Helical" evidence="10">
    <location>
        <begin position="1277"/>
        <end position="1298"/>
    </location>
</feature>
<feature type="transmembrane region" description="Helical" evidence="10">
    <location>
        <begin position="1310"/>
        <end position="1337"/>
    </location>
</feature>
<dbReference type="PROSITE" id="PS50893">
    <property type="entry name" value="ABC_TRANSPORTER_2"/>
    <property type="match status" value="2"/>
</dbReference>
<evidence type="ECO:0000256" key="10">
    <source>
        <dbReference type="SAM" id="Phobius"/>
    </source>
</evidence>
<keyword evidence="13" id="KW-1185">Reference proteome</keyword>
<dbReference type="InterPro" id="IPR010929">
    <property type="entry name" value="PDR_CDR_ABC"/>
</dbReference>
<dbReference type="FunFam" id="3.40.50.300:FF:000054">
    <property type="entry name" value="ABC multidrug transporter atrF"/>
    <property type="match status" value="1"/>
</dbReference>
<dbReference type="GO" id="GO:0016887">
    <property type="term" value="F:ATP hydrolysis activity"/>
    <property type="evidence" value="ECO:0007669"/>
    <property type="project" value="InterPro"/>
</dbReference>
<evidence type="ECO:0000256" key="9">
    <source>
        <dbReference type="SAM" id="MobiDB-lite"/>
    </source>
</evidence>
<dbReference type="InParanoid" id="A0A507AW57"/>
<evidence type="ECO:0000259" key="11">
    <source>
        <dbReference type="PROSITE" id="PS50893"/>
    </source>
</evidence>
<feature type="region of interest" description="Disordered" evidence="9">
    <location>
        <begin position="779"/>
        <end position="808"/>
    </location>
</feature>
<dbReference type="GO" id="GO:0005524">
    <property type="term" value="F:ATP binding"/>
    <property type="evidence" value="ECO:0007669"/>
    <property type="project" value="UniProtKB-KW"/>
</dbReference>
<feature type="transmembrane region" description="Helical" evidence="10">
    <location>
        <begin position="1189"/>
        <end position="1208"/>
    </location>
</feature>
<feature type="compositionally biased region" description="Basic and acidic residues" evidence="9">
    <location>
        <begin position="10"/>
        <end position="21"/>
    </location>
</feature>
<dbReference type="Pfam" id="PF14510">
    <property type="entry name" value="ABC_trans_N"/>
    <property type="match status" value="1"/>
</dbReference>
<evidence type="ECO:0000256" key="4">
    <source>
        <dbReference type="ARBA" id="ARBA00022692"/>
    </source>
</evidence>
<feature type="transmembrane region" description="Helical" evidence="10">
    <location>
        <begin position="1158"/>
        <end position="1177"/>
    </location>
</feature>
<name>A0A507AW57_9PEZI</name>
<evidence type="ECO:0000313" key="13">
    <source>
        <dbReference type="Proteomes" id="UP000319257"/>
    </source>
</evidence>
<sequence>MAPQAVGSTPEKDSSLEATFDERNTSGVGLALERRITDLARTFTRNSVASLPRDHANPFFSGDPTLDPASPLFDPKHWASALLNEFSKDPEKFPRHTVGLSYRDVGVYGYGSSTDYQKNVLNVMWRGPQIVKEWVSSRRQRVQILKDFDGLVKRGEMLLVLGRPGSGVSTLLKTIAGQTHGLHLEEKSHFNYQGVPAHIMHDRFRGEVVYQAETDVHFPQLTVGQTLLFAALARTPRNRLPGVSRKLYAQHLRDVVMAMYGIYHTMDTRVGNDFIRGVSGGERKRVSIAEVTLNQSAIQCWDNSTRGLDSATALEFARILRLSTEFGETAAVVAMYQASQPAYDTFDKVAVLYEGRQIYFGNKDSAKAYFTDLGYHCPDRQTTADFLTSLTNPAERIVRPGYENKVPRTPDEFAQAWKVSEARAQLLEEIRTFEEEFPLEGEQVEKLESVRNARKSSLVTSKSPYTLSIHQEVQLCVSRGLQRLLQDKTFFIITILGNLVISLVLGSVFFNLPPTADSMNSRGVLLFFAILFNALSSALEILTLYAQRPIVEKHARYAMYHPFSEAISSIICDLPSKFLSTVAFNVPLYFMAHLRRDAGHFFIYLLFGFTCTLTVSMMLRTIGQTSRTIHQALTPAAIFIVSLVIYTGFVLPTRSMQGWLRWINYVNPIAYAYESLMANEFSGRSFPCTQLIPMGPPYVNATPLERTCSSAGAAPGEDFVRGDTLINLSYGYYHSHIWRNFGILIGYIVFFTATYLLAAEYISMDTSKGEVLIFRRGHGAKPSEKSTQDEESGTQELRLPSATPNLTDDETLDIQRQEGILHWRDLCYDITIKGHERRILDHVDGWVRPGTLTALMGATGAGKTTLLDVLANRVSVGVVAGDVFVNGYPRGNAFQRQTGYVQQQDLHLETSTVREALRFSAALRQPSTVPLEEKNAYVEEVIRLLGMEEYAEAVIGVPGEGLNVEQRKRLTIGVELAAKPALLLFLDEPTSGLDSQTAWSIASLIRKLSDNGQAILCTIHQPSALLFQQFDRILLLAKGGKTVYFGDIGHSSRTLIEYFERQGGEKCGIDDNPAEWMLKVIGAAPGAHTDHDWHEVWRQSPEYRLVCRELESLEALSLTTENPERGHDLETYAAPFHLQLVEVTKRAFQQYWRTPSYIYSKLILCGGTSLFIGVSFYKAELTISGMQHQMFSIFMLMVIFAFLVYQAMPHFIKQRDQFEVRERSSKTYSWYVFVIANIVVELPWATVASLVIFFPFYYLVGMYENAVPTDAVHERGALMFLLMWSFMIYQSTFTDMIVASIPTAEVGATLALLLFAMSLIFCGVMAPPSALPGFWIFMYRVSPFTYLIGSMLSTGIANAEVHCSQLELLRFNPPSGQTCGEYMAAFAQMAGGAVYNPSATQACEYCPMASTNVFLSSVAVSFGERWRNFGIIWAYIAFNVGGTVLVYWLFRVPGRRATLNVLHCLGAVQQKLGGLRRAA</sequence>
<comment type="caution">
    <text evidence="12">The sequence shown here is derived from an EMBL/GenBank/DDBJ whole genome shotgun (WGS) entry which is preliminary data.</text>
</comment>
<evidence type="ECO:0000256" key="7">
    <source>
        <dbReference type="ARBA" id="ARBA00022989"/>
    </source>
</evidence>
<dbReference type="OrthoDB" id="245989at2759"/>
<feature type="transmembrane region" description="Helical" evidence="10">
    <location>
        <begin position="601"/>
        <end position="620"/>
    </location>
</feature>
<dbReference type="SUPFAM" id="SSF52540">
    <property type="entry name" value="P-loop containing nucleoside triphosphate hydrolases"/>
    <property type="match status" value="2"/>
</dbReference>
<dbReference type="RefSeq" id="XP_030993664.1">
    <property type="nucleotide sequence ID" value="XM_031142196.1"/>
</dbReference>
<dbReference type="CDD" id="cd03233">
    <property type="entry name" value="ABCG_PDR_domain1"/>
    <property type="match status" value="1"/>
</dbReference>
<dbReference type="CDD" id="cd03232">
    <property type="entry name" value="ABCG_PDR_domain2"/>
    <property type="match status" value="1"/>
</dbReference>
<evidence type="ECO:0000256" key="6">
    <source>
        <dbReference type="ARBA" id="ARBA00022840"/>
    </source>
</evidence>
<keyword evidence="6" id="KW-0067">ATP-binding</keyword>
<dbReference type="STRING" id="1093900.A0A507AW57"/>
<evidence type="ECO:0000256" key="3">
    <source>
        <dbReference type="ARBA" id="ARBA00022448"/>
    </source>
</evidence>
<evidence type="ECO:0000256" key="2">
    <source>
        <dbReference type="ARBA" id="ARBA00006012"/>
    </source>
</evidence>
<dbReference type="InterPro" id="IPR034003">
    <property type="entry name" value="ABCG_PDR_2"/>
</dbReference>
<feature type="transmembrane region" description="Helical" evidence="10">
    <location>
        <begin position="1228"/>
        <end position="1257"/>
    </location>
</feature>
<accession>A0A507AW57</accession>
<feature type="transmembrane region" description="Helical" evidence="10">
    <location>
        <begin position="632"/>
        <end position="651"/>
    </location>
</feature>
<keyword evidence="8 10" id="KW-0472">Membrane</keyword>
<proteinExistence type="inferred from homology"/>
<evidence type="ECO:0000256" key="1">
    <source>
        <dbReference type="ARBA" id="ARBA00004141"/>
    </source>
</evidence>
<keyword evidence="5" id="KW-0547">Nucleotide-binding</keyword>
<dbReference type="EMBL" id="SKBQ01000045">
    <property type="protein sequence ID" value="TPX11953.1"/>
    <property type="molecule type" value="Genomic_DNA"/>
</dbReference>
<dbReference type="Pfam" id="PF00005">
    <property type="entry name" value="ABC_tran"/>
    <property type="match status" value="2"/>
</dbReference>
<dbReference type="InterPro" id="IPR017871">
    <property type="entry name" value="ABC_transporter-like_CS"/>
</dbReference>
<dbReference type="Pfam" id="PF01061">
    <property type="entry name" value="ABC2_membrane"/>
    <property type="match status" value="2"/>
</dbReference>
<dbReference type="Pfam" id="PF06422">
    <property type="entry name" value="PDR_CDR"/>
    <property type="match status" value="1"/>
</dbReference>
<dbReference type="PANTHER" id="PTHR19241">
    <property type="entry name" value="ATP-BINDING CASSETTE TRANSPORTER"/>
    <property type="match status" value="1"/>
</dbReference>
<dbReference type="InterPro" id="IPR034001">
    <property type="entry name" value="ABCG_PDR_1"/>
</dbReference>
<feature type="transmembrane region" description="Helical" evidence="10">
    <location>
        <begin position="737"/>
        <end position="758"/>
    </location>
</feature>
<feature type="transmembrane region" description="Helical" evidence="10">
    <location>
        <begin position="524"/>
        <end position="545"/>
    </location>
</feature>
<feature type="domain" description="ABC transporter" evidence="11">
    <location>
        <begin position="821"/>
        <end position="1063"/>
    </location>
</feature>
<dbReference type="InterPro" id="IPR013525">
    <property type="entry name" value="ABC2_TM"/>
</dbReference>
<keyword evidence="3" id="KW-0813">Transport</keyword>
<dbReference type="Pfam" id="PF19055">
    <property type="entry name" value="ABC2_membrane_7"/>
    <property type="match status" value="1"/>
</dbReference>
<dbReference type="InterPro" id="IPR043926">
    <property type="entry name" value="ABCG_dom"/>
</dbReference>
<dbReference type="GO" id="GO:0016020">
    <property type="term" value="C:membrane"/>
    <property type="evidence" value="ECO:0007669"/>
    <property type="project" value="UniProtKB-SubCell"/>
</dbReference>
<dbReference type="InterPro" id="IPR029481">
    <property type="entry name" value="ABC_trans_N"/>
</dbReference>
<reference evidence="12 13" key="1">
    <citation type="submission" date="2019-06" db="EMBL/GenBank/DDBJ databases">
        <title>Draft genome sequence of the filamentous fungus Phialemoniopsis curvata isolated from diesel fuel.</title>
        <authorList>
            <person name="Varaljay V.A."/>
            <person name="Lyon W.J."/>
            <person name="Crouch A.L."/>
            <person name="Drake C.E."/>
            <person name="Hollomon J.M."/>
            <person name="Nadeau L.J."/>
            <person name="Nunn H.S."/>
            <person name="Stevenson B.S."/>
            <person name="Bojanowski C.L."/>
            <person name="Crookes-Goodson W.J."/>
        </authorList>
    </citation>
    <scope>NUCLEOTIDE SEQUENCE [LARGE SCALE GENOMIC DNA]</scope>
    <source>
        <strain evidence="12 13">D216</strain>
    </source>
</reference>
<evidence type="ECO:0000256" key="5">
    <source>
        <dbReference type="ARBA" id="ARBA00022741"/>
    </source>
</evidence>
<dbReference type="InterPro" id="IPR003439">
    <property type="entry name" value="ABC_transporter-like_ATP-bd"/>
</dbReference>